<comment type="subcellular location">
    <subcellularLocation>
        <location evidence="1">Membrane</location>
        <topology evidence="1">Single-pass type I membrane protein</topology>
    </subcellularLocation>
</comment>
<gene>
    <name evidence="10" type="ORF">SPARVUS_LOCUS11988931</name>
</gene>
<evidence type="ECO:0008006" key="12">
    <source>
        <dbReference type="Google" id="ProtNLM"/>
    </source>
</evidence>
<evidence type="ECO:0000313" key="11">
    <source>
        <dbReference type="Proteomes" id="UP001162483"/>
    </source>
</evidence>
<comment type="similarity">
    <text evidence="2">Belongs to the type I cytokine receptor family. Type 2 subfamily.</text>
</comment>
<dbReference type="Gene3D" id="2.60.40.10">
    <property type="entry name" value="Immunoglobulins"/>
    <property type="match status" value="3"/>
</dbReference>
<name>A0ABN9FHC1_9NEOB</name>
<keyword evidence="5" id="KW-0677">Repeat</keyword>
<protein>
    <recommendedName>
        <fullName evidence="12">Leptin receptor</fullName>
    </recommendedName>
</protein>
<evidence type="ECO:0000256" key="1">
    <source>
        <dbReference type="ARBA" id="ARBA00004479"/>
    </source>
</evidence>
<evidence type="ECO:0000256" key="7">
    <source>
        <dbReference type="ARBA" id="ARBA00023136"/>
    </source>
</evidence>
<evidence type="ECO:0000256" key="5">
    <source>
        <dbReference type="ARBA" id="ARBA00022737"/>
    </source>
</evidence>
<keyword evidence="8" id="KW-0675">Receptor</keyword>
<keyword evidence="7" id="KW-0472">Membrane</keyword>
<evidence type="ECO:0000256" key="8">
    <source>
        <dbReference type="ARBA" id="ARBA00023170"/>
    </source>
</evidence>
<evidence type="ECO:0000256" key="3">
    <source>
        <dbReference type="ARBA" id="ARBA00022692"/>
    </source>
</evidence>
<reference evidence="10" key="1">
    <citation type="submission" date="2023-05" db="EMBL/GenBank/DDBJ databases">
        <authorList>
            <person name="Stuckert A."/>
        </authorList>
    </citation>
    <scope>NUCLEOTIDE SEQUENCE</scope>
</reference>
<evidence type="ECO:0000256" key="9">
    <source>
        <dbReference type="ARBA" id="ARBA00023180"/>
    </source>
</evidence>
<evidence type="ECO:0000313" key="10">
    <source>
        <dbReference type="EMBL" id="CAI9595984.1"/>
    </source>
</evidence>
<organism evidence="10 11">
    <name type="scientific">Staurois parvus</name>
    <dbReference type="NCBI Taxonomy" id="386267"/>
    <lineage>
        <taxon>Eukaryota</taxon>
        <taxon>Metazoa</taxon>
        <taxon>Chordata</taxon>
        <taxon>Craniata</taxon>
        <taxon>Vertebrata</taxon>
        <taxon>Euteleostomi</taxon>
        <taxon>Amphibia</taxon>
        <taxon>Batrachia</taxon>
        <taxon>Anura</taxon>
        <taxon>Neobatrachia</taxon>
        <taxon>Ranoidea</taxon>
        <taxon>Ranidae</taxon>
        <taxon>Staurois</taxon>
    </lineage>
</organism>
<evidence type="ECO:0000256" key="2">
    <source>
        <dbReference type="ARBA" id="ARBA00008921"/>
    </source>
</evidence>
<comment type="caution">
    <text evidence="10">The sequence shown here is derived from an EMBL/GenBank/DDBJ whole genome shotgun (WGS) entry which is preliminary data.</text>
</comment>
<dbReference type="EMBL" id="CATNWA010016869">
    <property type="protein sequence ID" value="CAI9595984.1"/>
    <property type="molecule type" value="Genomic_DNA"/>
</dbReference>
<keyword evidence="9" id="KW-0325">Glycoprotein</keyword>
<accession>A0ABN9FHC1</accession>
<dbReference type="SUPFAM" id="SSF49265">
    <property type="entry name" value="Fibronectin type III"/>
    <property type="match status" value="1"/>
</dbReference>
<keyword evidence="3" id="KW-0812">Transmembrane</keyword>
<evidence type="ECO:0000256" key="6">
    <source>
        <dbReference type="ARBA" id="ARBA00022989"/>
    </source>
</evidence>
<dbReference type="InterPro" id="IPR052672">
    <property type="entry name" value="Type1_Cytokine_Rcpt_Type2"/>
</dbReference>
<evidence type="ECO:0000256" key="4">
    <source>
        <dbReference type="ARBA" id="ARBA00022729"/>
    </source>
</evidence>
<feature type="non-terminal residue" evidence="10">
    <location>
        <position position="222"/>
    </location>
</feature>
<keyword evidence="4" id="KW-0732">Signal</keyword>
<dbReference type="PANTHER" id="PTHR48423:SF2">
    <property type="entry name" value="INTERLEUKIN-12 RECEPTOR SUBUNIT BETA-2"/>
    <property type="match status" value="1"/>
</dbReference>
<keyword evidence="6" id="KW-1133">Transmembrane helix</keyword>
<keyword evidence="11" id="KW-1185">Reference proteome</keyword>
<feature type="non-terminal residue" evidence="10">
    <location>
        <position position="1"/>
    </location>
</feature>
<dbReference type="PANTHER" id="PTHR48423">
    <property type="entry name" value="INTERLEUKIN-27 RECEPTOR SUBUNIT ALPHA"/>
    <property type="match status" value="1"/>
</dbReference>
<dbReference type="Proteomes" id="UP001162483">
    <property type="component" value="Unassembled WGS sequence"/>
</dbReference>
<dbReference type="InterPro" id="IPR036116">
    <property type="entry name" value="FN3_sf"/>
</dbReference>
<proteinExistence type="inferred from homology"/>
<sequence>VVQVRCRALNESGYWSDWSDPISPIIKDIRAPVKGPEFWRIVQSNHLQKGDNITLKWQPVKDPFLCSPVEYEVLYEKSDVVISSIYIGNSTNYTFALQNSVVTVTTVRAHNALGHSSMNRNLLLSQRMSTVQAVESLEVHPLNKSVVAVWSLLPVEYKVLEFVLEWKNLRDESHVRWEYIPPNVSRYYIKDHFFTIEKYQFSLTPVFLEGVGSPKITYEFSK</sequence>
<dbReference type="InterPro" id="IPR013783">
    <property type="entry name" value="Ig-like_fold"/>
</dbReference>